<dbReference type="Proteomes" id="UP000470771">
    <property type="component" value="Unassembled WGS sequence"/>
</dbReference>
<dbReference type="GO" id="GO:0050126">
    <property type="term" value="F:N-carbamoylputrescine amidase activity"/>
    <property type="evidence" value="ECO:0007669"/>
    <property type="project" value="TreeGrafter"/>
</dbReference>
<dbReference type="InterPro" id="IPR000182">
    <property type="entry name" value="GNAT_dom"/>
</dbReference>
<keyword evidence="4" id="KW-0808">Transferase</keyword>
<evidence type="ECO:0000259" key="2">
    <source>
        <dbReference type="PROSITE" id="PS50263"/>
    </source>
</evidence>
<reference evidence="4 5" key="1">
    <citation type="submission" date="2019-12" db="EMBL/GenBank/DDBJ databases">
        <authorList>
            <person name="Zhao J."/>
        </authorList>
    </citation>
    <scope>NUCLEOTIDE SEQUENCE [LARGE SCALE GENOMIC DNA]</scope>
    <source>
        <strain evidence="4 5">S-15</strain>
    </source>
</reference>
<dbReference type="InterPro" id="IPR016181">
    <property type="entry name" value="Acyl_CoA_acyltransferase"/>
</dbReference>
<dbReference type="Gene3D" id="3.40.630.30">
    <property type="match status" value="1"/>
</dbReference>
<dbReference type="PANTHER" id="PTHR43674">
    <property type="entry name" value="NITRILASE C965.09-RELATED"/>
    <property type="match status" value="1"/>
</dbReference>
<dbReference type="InterPro" id="IPR003010">
    <property type="entry name" value="C-N_Hydrolase"/>
</dbReference>
<dbReference type="GO" id="GO:0033388">
    <property type="term" value="P:putrescine biosynthetic process from arginine"/>
    <property type="evidence" value="ECO:0007669"/>
    <property type="project" value="TreeGrafter"/>
</dbReference>
<evidence type="ECO:0000313" key="5">
    <source>
        <dbReference type="Proteomes" id="UP000470771"/>
    </source>
</evidence>
<protein>
    <submittedName>
        <fullName evidence="4">GNAT family N-acetyltransferase</fullName>
    </submittedName>
</protein>
<evidence type="ECO:0000256" key="1">
    <source>
        <dbReference type="ARBA" id="ARBA00022801"/>
    </source>
</evidence>
<proteinExistence type="predicted"/>
<dbReference type="CDD" id="cd04301">
    <property type="entry name" value="NAT_SF"/>
    <property type="match status" value="1"/>
</dbReference>
<keyword evidence="1" id="KW-0378">Hydrolase</keyword>
<dbReference type="PROSITE" id="PS50263">
    <property type="entry name" value="CN_HYDROLASE"/>
    <property type="match status" value="1"/>
</dbReference>
<dbReference type="AlphaFoldDB" id="A0A6N9NM72"/>
<dbReference type="SUPFAM" id="SSF55729">
    <property type="entry name" value="Acyl-CoA N-acyltransferases (Nat)"/>
    <property type="match status" value="1"/>
</dbReference>
<dbReference type="PANTHER" id="PTHR43674:SF2">
    <property type="entry name" value="BETA-UREIDOPROPIONASE"/>
    <property type="match status" value="1"/>
</dbReference>
<sequence length="413" mass="47371">MKICLAQLKSTKGNVQKNIKNHIRLIKKAIKLNADLIVFPELSITGYEPELAKELTASIDDELFDPFQKLSDQNKITIGVGMPTPYKDGVRISLLLFQPNKNRLVYSKQILHDDELPYFVAGKNQEYIVIDQTKIAFGICYELLQREHFINAHNNGADIYIASVAKPNHGIEKANSYFPSIAKEFNTPVLMVNSIGFCDNFMSTGQSAVWNKNGQLLEQLDETNEGLIVYETNTETTIVEQLNIKKGTVSDADKLFQIYLAAKAELERNSIFQWTDNYPTQSIIEDDLRKGYLFVLSHGNEIIGAINISEIQEAVYSTVNWQFDDSKILVIHRLVVNPIHQRNGYATKMMDFAELYAIDNGYTSIRLDAYSQNKKVIEFYKKRAYYIRGEVHFPEREFEFYCLEKSIKLIENN</sequence>
<dbReference type="EMBL" id="WWNE01000012">
    <property type="protein sequence ID" value="NBG67063.1"/>
    <property type="molecule type" value="Genomic_DNA"/>
</dbReference>
<dbReference type="Pfam" id="PF00583">
    <property type="entry name" value="Acetyltransf_1"/>
    <property type="match status" value="1"/>
</dbReference>
<dbReference type="PROSITE" id="PS51186">
    <property type="entry name" value="GNAT"/>
    <property type="match status" value="1"/>
</dbReference>
<dbReference type="GO" id="GO:0016747">
    <property type="term" value="F:acyltransferase activity, transferring groups other than amino-acyl groups"/>
    <property type="evidence" value="ECO:0007669"/>
    <property type="project" value="InterPro"/>
</dbReference>
<dbReference type="Pfam" id="PF00795">
    <property type="entry name" value="CN_hydrolase"/>
    <property type="match status" value="1"/>
</dbReference>
<evidence type="ECO:0000259" key="3">
    <source>
        <dbReference type="PROSITE" id="PS51186"/>
    </source>
</evidence>
<dbReference type="RefSeq" id="WP_160634012.1">
    <property type="nucleotide sequence ID" value="NZ_WWNE01000012.1"/>
</dbReference>
<name>A0A6N9NM72_9FLAO</name>
<dbReference type="SUPFAM" id="SSF56317">
    <property type="entry name" value="Carbon-nitrogen hydrolase"/>
    <property type="match status" value="1"/>
</dbReference>
<organism evidence="4 5">
    <name type="scientific">Acidiluteibacter ferrifornacis</name>
    <dbReference type="NCBI Taxonomy" id="2692424"/>
    <lineage>
        <taxon>Bacteria</taxon>
        <taxon>Pseudomonadati</taxon>
        <taxon>Bacteroidota</taxon>
        <taxon>Flavobacteriia</taxon>
        <taxon>Flavobacteriales</taxon>
        <taxon>Cryomorphaceae</taxon>
        <taxon>Acidiluteibacter</taxon>
    </lineage>
</organism>
<comment type="caution">
    <text evidence="4">The sequence shown here is derived from an EMBL/GenBank/DDBJ whole genome shotgun (WGS) entry which is preliminary data.</text>
</comment>
<evidence type="ECO:0000313" key="4">
    <source>
        <dbReference type="EMBL" id="NBG67063.1"/>
    </source>
</evidence>
<gene>
    <name evidence="4" type="ORF">GQN54_13120</name>
</gene>
<keyword evidence="5" id="KW-1185">Reference proteome</keyword>
<dbReference type="CDD" id="cd07197">
    <property type="entry name" value="nitrilase"/>
    <property type="match status" value="1"/>
</dbReference>
<feature type="domain" description="N-acetyltransferase" evidence="3">
    <location>
        <begin position="242"/>
        <end position="408"/>
    </location>
</feature>
<accession>A0A6N9NM72</accession>
<dbReference type="Gene3D" id="3.60.110.10">
    <property type="entry name" value="Carbon-nitrogen hydrolase"/>
    <property type="match status" value="1"/>
</dbReference>
<dbReference type="InterPro" id="IPR050345">
    <property type="entry name" value="Aliph_Amidase/BUP"/>
</dbReference>
<feature type="domain" description="CN hydrolase" evidence="2">
    <location>
        <begin position="1"/>
        <end position="234"/>
    </location>
</feature>
<dbReference type="InterPro" id="IPR036526">
    <property type="entry name" value="C-N_Hydrolase_sf"/>
</dbReference>